<dbReference type="InterPro" id="IPR005999">
    <property type="entry name" value="Glycerol_kin"/>
</dbReference>
<feature type="binding site" evidence="7">
    <location>
        <position position="310"/>
    </location>
    <ligand>
        <name>ADP</name>
        <dbReference type="ChEBI" id="CHEBI:456216"/>
    </ligand>
</feature>
<gene>
    <name evidence="7 11" type="primary">glpK</name>
    <name evidence="11" type="ORF">MUN78_03205</name>
</gene>
<feature type="binding site" evidence="7">
    <location>
        <position position="84"/>
    </location>
    <ligand>
        <name>glycerol</name>
        <dbReference type="ChEBI" id="CHEBI:17754"/>
    </ligand>
</feature>
<dbReference type="PROSITE" id="PS00445">
    <property type="entry name" value="FGGY_KINASES_2"/>
    <property type="match status" value="1"/>
</dbReference>
<feature type="binding site" evidence="7">
    <location>
        <position position="14"/>
    </location>
    <ligand>
        <name>ATP</name>
        <dbReference type="ChEBI" id="CHEBI:30616"/>
    </ligand>
</feature>
<feature type="binding site" evidence="7">
    <location>
        <position position="84"/>
    </location>
    <ligand>
        <name>sn-glycerol 3-phosphate</name>
        <dbReference type="ChEBI" id="CHEBI:57597"/>
    </ligand>
</feature>
<evidence type="ECO:0000256" key="7">
    <source>
        <dbReference type="HAMAP-Rule" id="MF_00186"/>
    </source>
</evidence>
<evidence type="ECO:0000256" key="8">
    <source>
        <dbReference type="RuleBase" id="RU003733"/>
    </source>
</evidence>
<feature type="binding site" evidence="7">
    <location>
        <position position="135"/>
    </location>
    <ligand>
        <name>sn-glycerol 3-phosphate</name>
        <dbReference type="ChEBI" id="CHEBI:57597"/>
    </ligand>
</feature>
<proteinExistence type="inferred from homology"/>
<dbReference type="InterPro" id="IPR018485">
    <property type="entry name" value="FGGY_C"/>
</dbReference>
<evidence type="ECO:0000256" key="6">
    <source>
        <dbReference type="ARBA" id="ARBA00022840"/>
    </source>
</evidence>
<feature type="binding site" evidence="7">
    <location>
        <position position="245"/>
    </location>
    <ligand>
        <name>glycerol</name>
        <dbReference type="ChEBI" id="CHEBI:17754"/>
    </ligand>
</feature>
<feature type="domain" description="Carbohydrate kinase FGGY N-terminal" evidence="9">
    <location>
        <begin position="5"/>
        <end position="252"/>
    </location>
</feature>
<evidence type="ECO:0000259" key="10">
    <source>
        <dbReference type="Pfam" id="PF02782"/>
    </source>
</evidence>
<feature type="binding site" evidence="7">
    <location>
        <position position="13"/>
    </location>
    <ligand>
        <name>sn-glycerol 3-phosphate</name>
        <dbReference type="ChEBI" id="CHEBI:57597"/>
    </ligand>
</feature>
<dbReference type="EMBL" id="CP095045">
    <property type="protein sequence ID" value="UOQ57858.1"/>
    <property type="molecule type" value="Genomic_DNA"/>
</dbReference>
<feature type="binding site" evidence="7">
    <location>
        <position position="267"/>
    </location>
    <ligand>
        <name>ADP</name>
        <dbReference type="ChEBI" id="CHEBI:456216"/>
    </ligand>
</feature>
<evidence type="ECO:0000256" key="3">
    <source>
        <dbReference type="ARBA" id="ARBA00022741"/>
    </source>
</evidence>
<feature type="binding site" evidence="7">
    <location>
        <position position="135"/>
    </location>
    <ligand>
        <name>glycerol</name>
        <dbReference type="ChEBI" id="CHEBI:17754"/>
    </ligand>
</feature>
<feature type="binding site" evidence="7">
    <location>
        <position position="411"/>
    </location>
    <ligand>
        <name>ATP</name>
        <dbReference type="ChEBI" id="CHEBI:30616"/>
    </ligand>
</feature>
<keyword evidence="4 7" id="KW-0418">Kinase</keyword>
<dbReference type="RefSeq" id="WP_244728762.1">
    <property type="nucleotide sequence ID" value="NZ_CP095045.1"/>
</dbReference>
<dbReference type="InterPro" id="IPR018483">
    <property type="entry name" value="Carb_kinase_FGGY_CS"/>
</dbReference>
<comment type="catalytic activity">
    <reaction evidence="7">
        <text>glycerol + ATP = sn-glycerol 3-phosphate + ADP + H(+)</text>
        <dbReference type="Rhea" id="RHEA:21644"/>
        <dbReference type="ChEBI" id="CHEBI:15378"/>
        <dbReference type="ChEBI" id="CHEBI:17754"/>
        <dbReference type="ChEBI" id="CHEBI:30616"/>
        <dbReference type="ChEBI" id="CHEBI:57597"/>
        <dbReference type="ChEBI" id="CHEBI:456216"/>
        <dbReference type="EC" id="2.7.1.30"/>
    </reaction>
</comment>
<feature type="domain" description="Carbohydrate kinase FGGY C-terminal" evidence="10">
    <location>
        <begin position="262"/>
        <end position="450"/>
    </location>
</feature>
<comment type="similarity">
    <text evidence="1 7 8">Belongs to the FGGY kinase family.</text>
</comment>
<keyword evidence="5 7" id="KW-0319">Glycerol metabolism</keyword>
<reference evidence="11 12" key="1">
    <citation type="submission" date="2022-04" db="EMBL/GenBank/DDBJ databases">
        <title>Leucobacter sp. isolated from rhizosphere of garlic.</title>
        <authorList>
            <person name="Won M."/>
            <person name="Lee C.-M."/>
            <person name="Woen H.-Y."/>
            <person name="Kwon S.-W."/>
        </authorList>
    </citation>
    <scope>NUCLEOTIDE SEQUENCE [LARGE SCALE GENOMIC DNA]</scope>
    <source>
        <strain evidence="11 12">H21R-40</strain>
    </source>
</reference>
<evidence type="ECO:0000313" key="12">
    <source>
        <dbReference type="Proteomes" id="UP000831786"/>
    </source>
</evidence>
<sequence>MAGPYVIAFDAGTSSVRAVIVDGRGEIAGIAQREITQYYPNPGWVEQDANEIWSHQRAVAHEALAAAGVPATEIAAIGVANQRETVVVWDRATGEPVHRALVWQDGRTAADCEALLQLGRGSRVRELTGLPIDKYFSASKLRWILDNVEGARARAEAGELAAGTIDTWLAWKLTDGRAHVTDASNASRTLLFDIGECAWSEELLELFSIPRAVLPEVRGTSEVYGVTGEQAGFGVEIPLAALVGDQQGALFGQACFDSGSVKATYGTGGSVVMNTGSAPTRSDGGLLTTVAWKLGGQVTYALEGLLFAAGAPVRWLRDELGVIADAAESEEIAATVPDSGGIYFVPAFSGLSSPQWDPYARALIIGMSQGAGRAHIVRAAIESMSYSYRDVIEVMVRASGRALPSLRVDGGAATNALHLQFQADQLGVPVRCSSVMEATARGAAFLAGLAVGVWASVDELRSFVDTEREYLPAMAAEERDARYRGWTRAVERSRDWVEH</sequence>
<feature type="binding site" evidence="7">
    <location>
        <position position="83"/>
    </location>
    <ligand>
        <name>sn-glycerol 3-phosphate</name>
        <dbReference type="ChEBI" id="CHEBI:57597"/>
    </ligand>
</feature>
<feature type="binding site" evidence="7">
    <location>
        <position position="13"/>
    </location>
    <ligand>
        <name>ADP</name>
        <dbReference type="ChEBI" id="CHEBI:456216"/>
    </ligand>
</feature>
<evidence type="ECO:0000256" key="2">
    <source>
        <dbReference type="ARBA" id="ARBA00022679"/>
    </source>
</evidence>
<keyword evidence="2 7" id="KW-0808">Transferase</keyword>
<keyword evidence="3 7" id="KW-0547">Nucleotide-binding</keyword>
<feature type="binding site" evidence="7">
    <location>
        <position position="13"/>
    </location>
    <ligand>
        <name>ATP</name>
        <dbReference type="ChEBI" id="CHEBI:30616"/>
    </ligand>
</feature>
<dbReference type="Pfam" id="PF00370">
    <property type="entry name" value="FGGY_N"/>
    <property type="match status" value="1"/>
</dbReference>
<organism evidence="11 12">
    <name type="scientific">Leucobacter allii</name>
    <dbReference type="NCBI Taxonomy" id="2932247"/>
    <lineage>
        <taxon>Bacteria</taxon>
        <taxon>Bacillati</taxon>
        <taxon>Actinomycetota</taxon>
        <taxon>Actinomycetes</taxon>
        <taxon>Micrococcales</taxon>
        <taxon>Microbacteriaceae</taxon>
        <taxon>Leucobacter</taxon>
    </lineage>
</organism>
<dbReference type="EC" id="2.7.1.30" evidence="7"/>
<feature type="binding site" evidence="7">
    <location>
        <position position="17"/>
    </location>
    <ligand>
        <name>ADP</name>
        <dbReference type="ChEBI" id="CHEBI:456216"/>
    </ligand>
</feature>
<evidence type="ECO:0000256" key="1">
    <source>
        <dbReference type="ARBA" id="ARBA00009156"/>
    </source>
</evidence>
<feature type="binding site" evidence="7">
    <location>
        <position position="310"/>
    </location>
    <ligand>
        <name>ATP</name>
        <dbReference type="ChEBI" id="CHEBI:30616"/>
    </ligand>
</feature>
<keyword evidence="12" id="KW-1185">Reference proteome</keyword>
<evidence type="ECO:0000259" key="9">
    <source>
        <dbReference type="Pfam" id="PF00370"/>
    </source>
</evidence>
<accession>A0ABY4FNJ8</accession>
<feature type="binding site" evidence="7">
    <location>
        <position position="267"/>
    </location>
    <ligand>
        <name>ATP</name>
        <dbReference type="ChEBI" id="CHEBI:30616"/>
    </ligand>
</feature>
<feature type="binding site" evidence="7">
    <location>
        <position position="245"/>
    </location>
    <ligand>
        <name>sn-glycerol 3-phosphate</name>
        <dbReference type="ChEBI" id="CHEBI:57597"/>
    </ligand>
</feature>
<evidence type="ECO:0000256" key="4">
    <source>
        <dbReference type="ARBA" id="ARBA00022777"/>
    </source>
</evidence>
<feature type="binding site" evidence="7">
    <location>
        <position position="246"/>
    </location>
    <ligand>
        <name>glycerol</name>
        <dbReference type="ChEBI" id="CHEBI:17754"/>
    </ligand>
</feature>
<protein>
    <recommendedName>
        <fullName evidence="7">Glycerol kinase</fullName>
        <ecNumber evidence="7">2.7.1.30</ecNumber>
    </recommendedName>
    <alternativeName>
        <fullName evidence="7">ATP:glycerol 3-phosphotransferase</fullName>
    </alternativeName>
    <alternativeName>
        <fullName evidence="7">Glycerokinase</fullName>
        <shortName evidence="7">GK</shortName>
    </alternativeName>
</protein>
<comment type="function">
    <text evidence="7">Key enzyme in the regulation of glycerol uptake and metabolism. Catalyzes the phosphorylation of glycerol to yield sn-glycerol 3-phosphate.</text>
</comment>
<dbReference type="InterPro" id="IPR043129">
    <property type="entry name" value="ATPase_NBD"/>
</dbReference>
<dbReference type="Proteomes" id="UP000831786">
    <property type="component" value="Chromosome"/>
</dbReference>
<evidence type="ECO:0000256" key="5">
    <source>
        <dbReference type="ARBA" id="ARBA00022798"/>
    </source>
</evidence>
<dbReference type="PROSITE" id="PS00933">
    <property type="entry name" value="FGGY_KINASES_1"/>
    <property type="match status" value="1"/>
</dbReference>
<dbReference type="GO" id="GO:0004370">
    <property type="term" value="F:glycerol kinase activity"/>
    <property type="evidence" value="ECO:0007669"/>
    <property type="project" value="UniProtKB-EC"/>
</dbReference>
<dbReference type="InterPro" id="IPR000577">
    <property type="entry name" value="Carb_kinase_FGGY"/>
</dbReference>
<dbReference type="PANTHER" id="PTHR10196">
    <property type="entry name" value="SUGAR KINASE"/>
    <property type="match status" value="1"/>
</dbReference>
<feature type="binding site" evidence="7">
    <location>
        <position position="83"/>
    </location>
    <ligand>
        <name>glycerol</name>
        <dbReference type="ChEBI" id="CHEBI:17754"/>
    </ligand>
</feature>
<dbReference type="HAMAP" id="MF_00186">
    <property type="entry name" value="Glycerol_kin"/>
    <property type="match status" value="1"/>
</dbReference>
<dbReference type="Gene3D" id="3.30.420.40">
    <property type="match status" value="2"/>
</dbReference>
<dbReference type="InterPro" id="IPR018484">
    <property type="entry name" value="FGGY_N"/>
</dbReference>
<dbReference type="PANTHER" id="PTHR10196:SF69">
    <property type="entry name" value="GLYCEROL KINASE"/>
    <property type="match status" value="1"/>
</dbReference>
<dbReference type="SUPFAM" id="SSF53067">
    <property type="entry name" value="Actin-like ATPase domain"/>
    <property type="match status" value="2"/>
</dbReference>
<dbReference type="NCBIfam" id="TIGR01311">
    <property type="entry name" value="glycerol_kin"/>
    <property type="match status" value="1"/>
</dbReference>
<dbReference type="CDD" id="cd07769">
    <property type="entry name" value="ASKHA_NBD_FGGY_GK"/>
    <property type="match status" value="1"/>
</dbReference>
<dbReference type="Pfam" id="PF02782">
    <property type="entry name" value="FGGY_C"/>
    <property type="match status" value="1"/>
</dbReference>
<feature type="binding site" evidence="7">
    <location>
        <position position="415"/>
    </location>
    <ligand>
        <name>ADP</name>
        <dbReference type="ChEBI" id="CHEBI:456216"/>
    </ligand>
</feature>
<comment type="activity regulation">
    <text evidence="7">Inhibited by fructose 1,6-bisphosphate (FBP).</text>
</comment>
<keyword evidence="6 7" id="KW-0067">ATP-binding</keyword>
<comment type="pathway">
    <text evidence="7">Polyol metabolism; glycerol degradation via glycerol kinase pathway; sn-glycerol 3-phosphate from glycerol: step 1/1.</text>
</comment>
<feature type="binding site" evidence="7">
    <location>
        <position position="411"/>
    </location>
    <ligand>
        <name>ADP</name>
        <dbReference type="ChEBI" id="CHEBI:456216"/>
    </ligand>
</feature>
<feature type="binding site" evidence="7">
    <location>
        <position position="15"/>
    </location>
    <ligand>
        <name>ATP</name>
        <dbReference type="ChEBI" id="CHEBI:30616"/>
    </ligand>
</feature>
<dbReference type="PIRSF" id="PIRSF000538">
    <property type="entry name" value="GlpK"/>
    <property type="match status" value="1"/>
</dbReference>
<evidence type="ECO:0000313" key="11">
    <source>
        <dbReference type="EMBL" id="UOQ57858.1"/>
    </source>
</evidence>
<dbReference type="NCBIfam" id="NF000756">
    <property type="entry name" value="PRK00047.1"/>
    <property type="match status" value="1"/>
</dbReference>
<name>A0ABY4FNJ8_9MICO</name>
<comment type="caution">
    <text evidence="7">Lacks conserved residue(s) required for the propagation of feature annotation.</text>
</comment>